<keyword evidence="5" id="KW-1185">Reference proteome</keyword>
<dbReference type="STRING" id="394193.SAMN04489732_108314"/>
<feature type="domain" description="N-acetyltransferase" evidence="3">
    <location>
        <begin position="12"/>
        <end position="162"/>
    </location>
</feature>
<dbReference type="AlphaFoldDB" id="A0A1H8XR70"/>
<keyword evidence="1 4" id="KW-0808">Transferase</keyword>
<organism evidence="4 5">
    <name type="scientific">Amycolatopsis saalfeldensis</name>
    <dbReference type="NCBI Taxonomy" id="394193"/>
    <lineage>
        <taxon>Bacteria</taxon>
        <taxon>Bacillati</taxon>
        <taxon>Actinomycetota</taxon>
        <taxon>Actinomycetes</taxon>
        <taxon>Pseudonocardiales</taxon>
        <taxon>Pseudonocardiaceae</taxon>
        <taxon>Amycolatopsis</taxon>
    </lineage>
</organism>
<dbReference type="CDD" id="cd04301">
    <property type="entry name" value="NAT_SF"/>
    <property type="match status" value="1"/>
</dbReference>
<reference evidence="4 5" key="1">
    <citation type="submission" date="2016-10" db="EMBL/GenBank/DDBJ databases">
        <authorList>
            <person name="de Groot N.N."/>
        </authorList>
    </citation>
    <scope>NUCLEOTIDE SEQUENCE [LARGE SCALE GENOMIC DNA]</scope>
    <source>
        <strain evidence="4 5">DSM 44993</strain>
    </source>
</reference>
<sequence>MNESWTITETPVDHPDARLIMREYIAEIASRYWGRPATEAEVDTALAEDPTDDLVAPTGVFLIARLPDATMAGCVGTRVEKPGLSVLKRMYVRPGHRGHGAGARLVAAAEDAARGLGATVMRLDTRDDLVEARALYARTGYAEVEPFNNDKYAEHWFSKNLT</sequence>
<accession>A0A1H8XR70</accession>
<dbReference type="Proteomes" id="UP000198582">
    <property type="component" value="Unassembled WGS sequence"/>
</dbReference>
<dbReference type="InterPro" id="IPR016181">
    <property type="entry name" value="Acyl_CoA_acyltransferase"/>
</dbReference>
<proteinExistence type="predicted"/>
<dbReference type="Gene3D" id="3.40.630.30">
    <property type="match status" value="1"/>
</dbReference>
<dbReference type="InterPro" id="IPR000182">
    <property type="entry name" value="GNAT_dom"/>
</dbReference>
<keyword evidence="2" id="KW-0012">Acyltransferase</keyword>
<dbReference type="Pfam" id="PF00583">
    <property type="entry name" value="Acetyltransf_1"/>
    <property type="match status" value="1"/>
</dbReference>
<dbReference type="PANTHER" id="PTHR43877">
    <property type="entry name" value="AMINOALKYLPHOSPHONATE N-ACETYLTRANSFERASE-RELATED-RELATED"/>
    <property type="match status" value="1"/>
</dbReference>
<dbReference type="PROSITE" id="PS51186">
    <property type="entry name" value="GNAT"/>
    <property type="match status" value="1"/>
</dbReference>
<name>A0A1H8XR70_9PSEU</name>
<protein>
    <submittedName>
        <fullName evidence="4">Acetyltransferase (GNAT) family protein</fullName>
    </submittedName>
</protein>
<evidence type="ECO:0000256" key="1">
    <source>
        <dbReference type="ARBA" id="ARBA00022679"/>
    </source>
</evidence>
<evidence type="ECO:0000256" key="2">
    <source>
        <dbReference type="ARBA" id="ARBA00023315"/>
    </source>
</evidence>
<evidence type="ECO:0000313" key="5">
    <source>
        <dbReference type="Proteomes" id="UP000198582"/>
    </source>
</evidence>
<dbReference type="SUPFAM" id="SSF55729">
    <property type="entry name" value="Acyl-CoA N-acyltransferases (Nat)"/>
    <property type="match status" value="1"/>
</dbReference>
<evidence type="ECO:0000259" key="3">
    <source>
        <dbReference type="PROSITE" id="PS51186"/>
    </source>
</evidence>
<dbReference type="EMBL" id="FOEF01000008">
    <property type="protein sequence ID" value="SEP42327.1"/>
    <property type="molecule type" value="Genomic_DNA"/>
</dbReference>
<dbReference type="GO" id="GO:0016747">
    <property type="term" value="F:acyltransferase activity, transferring groups other than amino-acyl groups"/>
    <property type="evidence" value="ECO:0007669"/>
    <property type="project" value="InterPro"/>
</dbReference>
<gene>
    <name evidence="4" type="ORF">SAMN04489732_108314</name>
</gene>
<dbReference type="PANTHER" id="PTHR43877:SF2">
    <property type="entry name" value="AMINOALKYLPHOSPHONATE N-ACETYLTRANSFERASE-RELATED"/>
    <property type="match status" value="1"/>
</dbReference>
<dbReference type="InterPro" id="IPR050832">
    <property type="entry name" value="Bact_Acetyltransf"/>
</dbReference>
<evidence type="ECO:0000313" key="4">
    <source>
        <dbReference type="EMBL" id="SEP42327.1"/>
    </source>
</evidence>